<dbReference type="RefSeq" id="WP_378296151.1">
    <property type="nucleotide sequence ID" value="NZ_JBHTJA010000002.1"/>
</dbReference>
<dbReference type="EMBL" id="JBHTJA010000002">
    <property type="protein sequence ID" value="MFD0899322.1"/>
    <property type="molecule type" value="Genomic_DNA"/>
</dbReference>
<sequence>MIRCRFLGHDYRFSAEGKTMRWRCARQCGAGGAKDYPTASDARRYARAFDRKDKEDMGRRAPLVGLFPLRLFRALRGRRDVGSGPAPGNRTRPPG</sequence>
<evidence type="ECO:0000313" key="2">
    <source>
        <dbReference type="Proteomes" id="UP001596972"/>
    </source>
</evidence>
<organism evidence="1 2">
    <name type="scientific">Actinomadura sediminis</name>
    <dbReference type="NCBI Taxonomy" id="1038904"/>
    <lineage>
        <taxon>Bacteria</taxon>
        <taxon>Bacillati</taxon>
        <taxon>Actinomycetota</taxon>
        <taxon>Actinomycetes</taxon>
        <taxon>Streptosporangiales</taxon>
        <taxon>Thermomonosporaceae</taxon>
        <taxon>Actinomadura</taxon>
    </lineage>
</organism>
<evidence type="ECO:0000313" key="1">
    <source>
        <dbReference type="EMBL" id="MFD0899322.1"/>
    </source>
</evidence>
<name>A0ABW3EGK6_9ACTN</name>
<comment type="caution">
    <text evidence="1">The sequence shown here is derived from an EMBL/GenBank/DDBJ whole genome shotgun (WGS) entry which is preliminary data.</text>
</comment>
<proteinExistence type="predicted"/>
<accession>A0ABW3EGK6</accession>
<protein>
    <submittedName>
        <fullName evidence="1">Uncharacterized protein</fullName>
    </submittedName>
</protein>
<dbReference type="Proteomes" id="UP001596972">
    <property type="component" value="Unassembled WGS sequence"/>
</dbReference>
<reference evidence="2" key="1">
    <citation type="journal article" date="2019" name="Int. J. Syst. Evol. Microbiol.">
        <title>The Global Catalogue of Microorganisms (GCM) 10K type strain sequencing project: providing services to taxonomists for standard genome sequencing and annotation.</title>
        <authorList>
            <consortium name="The Broad Institute Genomics Platform"/>
            <consortium name="The Broad Institute Genome Sequencing Center for Infectious Disease"/>
            <person name="Wu L."/>
            <person name="Ma J."/>
        </authorList>
    </citation>
    <scope>NUCLEOTIDE SEQUENCE [LARGE SCALE GENOMIC DNA]</scope>
    <source>
        <strain evidence="2">JCM 31202</strain>
    </source>
</reference>
<gene>
    <name evidence="1" type="ORF">ACFQ11_02870</name>
</gene>
<keyword evidence="2" id="KW-1185">Reference proteome</keyword>